<dbReference type="OrthoDB" id="5444681at2"/>
<evidence type="ECO:0000256" key="1">
    <source>
        <dbReference type="SAM" id="MobiDB-lite"/>
    </source>
</evidence>
<gene>
    <name evidence="2" type="ORF">BN874_1500014</name>
</gene>
<comment type="caution">
    <text evidence="2">The sequence shown here is derived from an EMBL/GenBank/DDBJ whole genome shotgun (WGS) entry which is preliminary data.</text>
</comment>
<proteinExistence type="predicted"/>
<protein>
    <recommendedName>
        <fullName evidence="4">DUF945 domain-containing protein</fullName>
    </recommendedName>
</protein>
<dbReference type="AlphaFoldDB" id="A0A7U7G8Z7"/>
<evidence type="ECO:0008006" key="4">
    <source>
        <dbReference type="Google" id="ProtNLM"/>
    </source>
</evidence>
<dbReference type="Proteomes" id="UP000019184">
    <property type="component" value="Unassembled WGS sequence"/>
</dbReference>
<dbReference type="RefSeq" id="WP_034431280.1">
    <property type="nucleotide sequence ID" value="NZ_CBTK010000058.1"/>
</dbReference>
<accession>A0A7U7G8Z7</accession>
<evidence type="ECO:0000313" key="2">
    <source>
        <dbReference type="EMBL" id="CDH44101.1"/>
    </source>
</evidence>
<dbReference type="InterPro" id="IPR010352">
    <property type="entry name" value="DUF945"/>
</dbReference>
<dbReference type="Pfam" id="PF06097">
    <property type="entry name" value="DUF945"/>
    <property type="match status" value="1"/>
</dbReference>
<keyword evidence="3" id="KW-1185">Reference proteome</keyword>
<organism evidence="2 3">
    <name type="scientific">Candidatus Contendobacter odensis Run_B_J11</name>
    <dbReference type="NCBI Taxonomy" id="1400861"/>
    <lineage>
        <taxon>Bacteria</taxon>
        <taxon>Pseudomonadati</taxon>
        <taxon>Pseudomonadota</taxon>
        <taxon>Gammaproteobacteria</taxon>
        <taxon>Candidatus Competibacteraceae</taxon>
        <taxon>Candidatus Contendibacter</taxon>
    </lineage>
</organism>
<feature type="region of interest" description="Disordered" evidence="1">
    <location>
        <begin position="451"/>
        <end position="480"/>
    </location>
</feature>
<dbReference type="EMBL" id="CBTK010000058">
    <property type="protein sequence ID" value="CDH44101.1"/>
    <property type="molecule type" value="Genomic_DNA"/>
</dbReference>
<name>A0A7U7G8Z7_9GAMM</name>
<evidence type="ECO:0000313" key="3">
    <source>
        <dbReference type="Proteomes" id="UP000019184"/>
    </source>
</evidence>
<sequence>MKKLVGVVVILVLAAAGFAGVAYWSGMQAERWYQDALTEGSKNPNIKFTTVRYERGLLSSHSVTRVQFTLPEGSESKETDPSFSIRQDIYHGPLPLAGRNVPGVPMNWGGAVVRATLDPDSSAWTRELAKLYGGQEPIVAISQVGFDGASDTLVTMPPLTLSNVEEMQSLNFSGLQGQFQVAPRGTAVRGKMTVASLDVIEKPTASEGQPASGAGQVKFSNLSLDVNQRKGAFDLMFGESSFRIGELRAQDQATGAPVVITNLTITGALSPQGTQQVAGEVVIKADQISANQRSGSGSLRLALRNLDGAAVLQLQQWQQKLAGKPDDPQAMDELPKLMKALLLGKPEFALDTQAKLSEGTWQGKLVLNFQDFDLMNSMQNPMGLLAALEKGSADVTVSKALLETELNKMSEGQAAQQLEGVMAAGFLRLEGDQYKSTARFEGGKLLVNGKEIPLPAASEDSNSEEVPVEPDGNTEAPAPQ</sequence>
<reference evidence="2 3" key="1">
    <citation type="journal article" date="2014" name="ISME J.">
        <title>Candidatus Competibacter-lineage genomes retrieved from metagenomes reveal functional metabolic diversity.</title>
        <authorList>
            <person name="McIlroy S.J."/>
            <person name="Albertsen M."/>
            <person name="Andresen E.K."/>
            <person name="Saunders A.M."/>
            <person name="Kristiansen R."/>
            <person name="Stokholm-Bjerregaard M."/>
            <person name="Nielsen K.L."/>
            <person name="Nielsen P.H."/>
        </authorList>
    </citation>
    <scope>NUCLEOTIDE SEQUENCE [LARGE SCALE GENOMIC DNA]</scope>
    <source>
        <strain evidence="2 3">Run_B_J11</strain>
    </source>
</reference>